<dbReference type="PANTHER" id="PTHR39450:SF1">
    <property type="entry name" value="DUF1667 DOMAIN-CONTAINING PROTEIN"/>
    <property type="match status" value="1"/>
</dbReference>
<evidence type="ECO:0000313" key="2">
    <source>
        <dbReference type="Proteomes" id="UP000198571"/>
    </source>
</evidence>
<dbReference type="SUPFAM" id="SSF160148">
    <property type="entry name" value="CPE0013-like"/>
    <property type="match status" value="1"/>
</dbReference>
<proteinExistence type="predicted"/>
<dbReference type="InterPro" id="IPR036593">
    <property type="entry name" value="CPE0013-like_sf"/>
</dbReference>
<name>A0A1H9VXY2_9BACI</name>
<dbReference type="Proteomes" id="UP000198571">
    <property type="component" value="Unassembled WGS sequence"/>
</dbReference>
<dbReference type="OrthoDB" id="9811531at2"/>
<dbReference type="InterPro" id="IPR012460">
    <property type="entry name" value="DUF1667"/>
</dbReference>
<dbReference type="PANTHER" id="PTHR39450">
    <property type="entry name" value="MOLYBDOPTERIN OXIDOREDUCTASE, 4FE-4S CLUSTER-BINDING SUBUNIT"/>
    <property type="match status" value="1"/>
</dbReference>
<dbReference type="STRING" id="1601833.SAMN05518684_11342"/>
<dbReference type="AlphaFoldDB" id="A0A1H9VXY2"/>
<sequence>MNMTELTCITCPIGCHLEVIEVSEDGAVSFIVRGNTCKRGEKYGIEEMTNPTRMVTTTVKVEGAHLPRVPVKTSEPVPKDSIFECMKVLNTVQLQAPVLCGEKVVEDFQGLGIDIIATRSLDKV</sequence>
<dbReference type="EMBL" id="FOGT01000013">
    <property type="protein sequence ID" value="SES26371.1"/>
    <property type="molecule type" value="Genomic_DNA"/>
</dbReference>
<keyword evidence="2" id="KW-1185">Reference proteome</keyword>
<dbReference type="Gene3D" id="3.10.530.10">
    <property type="entry name" value="CPE0013-like"/>
    <property type="match status" value="1"/>
</dbReference>
<dbReference type="RefSeq" id="WP_093053968.1">
    <property type="nucleotide sequence ID" value="NZ_FOGT01000013.1"/>
</dbReference>
<gene>
    <name evidence="1" type="ORF">SAMN05518684_11342</name>
</gene>
<dbReference type="Pfam" id="PF07892">
    <property type="entry name" value="DUF1667"/>
    <property type="match status" value="1"/>
</dbReference>
<reference evidence="2" key="1">
    <citation type="submission" date="2016-10" db="EMBL/GenBank/DDBJ databases">
        <authorList>
            <person name="Varghese N."/>
            <person name="Submissions S."/>
        </authorList>
    </citation>
    <scope>NUCLEOTIDE SEQUENCE [LARGE SCALE GENOMIC DNA]</scope>
    <source>
        <strain evidence="2">S9</strain>
    </source>
</reference>
<accession>A0A1H9VXY2</accession>
<organism evidence="1 2">
    <name type="scientific">Salipaludibacillus aurantiacus</name>
    <dbReference type="NCBI Taxonomy" id="1601833"/>
    <lineage>
        <taxon>Bacteria</taxon>
        <taxon>Bacillati</taxon>
        <taxon>Bacillota</taxon>
        <taxon>Bacilli</taxon>
        <taxon>Bacillales</taxon>
        <taxon>Bacillaceae</taxon>
    </lineage>
</organism>
<evidence type="ECO:0000313" key="1">
    <source>
        <dbReference type="EMBL" id="SES26371.1"/>
    </source>
</evidence>
<protein>
    <submittedName>
        <fullName evidence="1">CxxC motif-containing protein</fullName>
    </submittedName>
</protein>